<dbReference type="Gene3D" id="3.40.190.10">
    <property type="entry name" value="Periplasmic binding protein-like II"/>
    <property type="match status" value="2"/>
</dbReference>
<name>A0A2P7S1V1_9HYPH</name>
<feature type="domain" description="HTH lysR-type" evidence="5">
    <location>
        <begin position="9"/>
        <end position="66"/>
    </location>
</feature>
<evidence type="ECO:0000256" key="3">
    <source>
        <dbReference type="ARBA" id="ARBA00023125"/>
    </source>
</evidence>
<dbReference type="OrthoDB" id="528082at2"/>
<dbReference type="InterPro" id="IPR036390">
    <property type="entry name" value="WH_DNA-bd_sf"/>
</dbReference>
<protein>
    <submittedName>
        <fullName evidence="6">LysR family transcriptional regulator</fullName>
    </submittedName>
</protein>
<dbReference type="GO" id="GO:0000976">
    <property type="term" value="F:transcription cis-regulatory region binding"/>
    <property type="evidence" value="ECO:0007669"/>
    <property type="project" value="TreeGrafter"/>
</dbReference>
<keyword evidence="7" id="KW-1185">Reference proteome</keyword>
<dbReference type="PRINTS" id="PR00039">
    <property type="entry name" value="HTHLYSR"/>
</dbReference>
<dbReference type="InterPro" id="IPR005119">
    <property type="entry name" value="LysR_subst-bd"/>
</dbReference>
<keyword evidence="4" id="KW-0804">Transcription</keyword>
<evidence type="ECO:0000259" key="5">
    <source>
        <dbReference type="PROSITE" id="PS50931"/>
    </source>
</evidence>
<keyword evidence="3" id="KW-0238">DNA-binding</keyword>
<dbReference type="InterPro" id="IPR036388">
    <property type="entry name" value="WH-like_DNA-bd_sf"/>
</dbReference>
<dbReference type="GO" id="GO:0003700">
    <property type="term" value="F:DNA-binding transcription factor activity"/>
    <property type="evidence" value="ECO:0007669"/>
    <property type="project" value="InterPro"/>
</dbReference>
<dbReference type="EMBL" id="PXYL01000018">
    <property type="protein sequence ID" value="PSJ56431.1"/>
    <property type="molecule type" value="Genomic_DNA"/>
</dbReference>
<comment type="similarity">
    <text evidence="1">Belongs to the LysR transcriptional regulatory family.</text>
</comment>
<dbReference type="AlphaFoldDB" id="A0A2P7S1V1"/>
<dbReference type="SUPFAM" id="SSF53850">
    <property type="entry name" value="Periplasmic binding protein-like II"/>
    <property type="match status" value="1"/>
</dbReference>
<dbReference type="Pfam" id="PF03466">
    <property type="entry name" value="LysR_substrate"/>
    <property type="match status" value="1"/>
</dbReference>
<comment type="caution">
    <text evidence="6">The sequence shown here is derived from an EMBL/GenBank/DDBJ whole genome shotgun (WGS) entry which is preliminary data.</text>
</comment>
<dbReference type="SUPFAM" id="SSF46785">
    <property type="entry name" value="Winged helix' DNA-binding domain"/>
    <property type="match status" value="1"/>
</dbReference>
<dbReference type="InterPro" id="IPR000847">
    <property type="entry name" value="LysR_HTH_N"/>
</dbReference>
<reference evidence="6 7" key="1">
    <citation type="submission" date="2018-03" db="EMBL/GenBank/DDBJ databases">
        <title>The draft genome of Mesorhizobium soli JCM 19897.</title>
        <authorList>
            <person name="Li L."/>
            <person name="Liu L."/>
            <person name="Liang L."/>
            <person name="Wang T."/>
            <person name="Zhang X."/>
        </authorList>
    </citation>
    <scope>NUCLEOTIDE SEQUENCE [LARGE SCALE GENOMIC DNA]</scope>
    <source>
        <strain evidence="6 7">JCM 19897</strain>
    </source>
</reference>
<evidence type="ECO:0000256" key="1">
    <source>
        <dbReference type="ARBA" id="ARBA00009437"/>
    </source>
</evidence>
<dbReference type="Proteomes" id="UP000240653">
    <property type="component" value="Unassembled WGS sequence"/>
</dbReference>
<accession>A0A2P7S1V1</accession>
<evidence type="ECO:0000256" key="2">
    <source>
        <dbReference type="ARBA" id="ARBA00023015"/>
    </source>
</evidence>
<dbReference type="PROSITE" id="PS50931">
    <property type="entry name" value="HTH_LYSR"/>
    <property type="match status" value="1"/>
</dbReference>
<gene>
    <name evidence="6" type="ORF">C7I85_24420</name>
</gene>
<evidence type="ECO:0000256" key="4">
    <source>
        <dbReference type="ARBA" id="ARBA00023163"/>
    </source>
</evidence>
<keyword evidence="2" id="KW-0805">Transcription regulation</keyword>
<sequence>MQRTHEVGMELAWLEDFLEIVATRNFSTAAAARNISQPAFSRRIKSLETWVGADLVDRSTYPIHLTSAGIMFVPRCQEMVRDMYRLRTDCRNVAGASSQLLTFAALHTLAIYFFPSWISAPDMPNAPVRSSMHTADFLECVEHLSSGKCDFAIIYDHPDGPPVLETGPFESLQIGKDRLILVSGTDPTGKPHFSIDAPEGTKIPYLSYSWSDGYLGKLISLIQSRWRHPLNLSTVYQSSLAEGLKQMAVAGRGIAWLPQICVQKSIAQGELIQIGGQQMSLEIEIRIFRRVGTRNRDGEAFWKYLAQKSELQRGRSIIDSTLTMR</sequence>
<organism evidence="6 7">
    <name type="scientific">Pseudaminobacter soli</name>
    <name type="common">ex Li et al. 2025</name>
    <dbReference type="NCBI Taxonomy" id="1295366"/>
    <lineage>
        <taxon>Bacteria</taxon>
        <taxon>Pseudomonadati</taxon>
        <taxon>Pseudomonadota</taxon>
        <taxon>Alphaproteobacteria</taxon>
        <taxon>Hyphomicrobiales</taxon>
        <taxon>Phyllobacteriaceae</taxon>
        <taxon>Pseudaminobacter</taxon>
    </lineage>
</organism>
<evidence type="ECO:0000313" key="6">
    <source>
        <dbReference type="EMBL" id="PSJ56431.1"/>
    </source>
</evidence>
<evidence type="ECO:0000313" key="7">
    <source>
        <dbReference type="Proteomes" id="UP000240653"/>
    </source>
</evidence>
<dbReference type="PANTHER" id="PTHR30126">
    <property type="entry name" value="HTH-TYPE TRANSCRIPTIONAL REGULATOR"/>
    <property type="match status" value="1"/>
</dbReference>
<dbReference type="Pfam" id="PF00126">
    <property type="entry name" value="HTH_1"/>
    <property type="match status" value="1"/>
</dbReference>
<dbReference type="PANTHER" id="PTHR30126:SF2">
    <property type="entry name" value="HTH-TYPE TRANSCRIPTIONAL REGULATOR YJIE"/>
    <property type="match status" value="1"/>
</dbReference>
<dbReference type="CDD" id="cd05466">
    <property type="entry name" value="PBP2_LTTR_substrate"/>
    <property type="match status" value="1"/>
</dbReference>
<dbReference type="Gene3D" id="1.10.10.10">
    <property type="entry name" value="Winged helix-like DNA-binding domain superfamily/Winged helix DNA-binding domain"/>
    <property type="match status" value="1"/>
</dbReference>
<proteinExistence type="inferred from homology"/>